<dbReference type="FunFam" id="1.25.40.10:FF:000515">
    <property type="entry name" value="Pentatricopeptide repeat-containing protein chloroplastic"/>
    <property type="match status" value="1"/>
</dbReference>
<dbReference type="InterPro" id="IPR046848">
    <property type="entry name" value="E_motif"/>
</dbReference>
<dbReference type="GO" id="GO:0009451">
    <property type="term" value="P:RNA modification"/>
    <property type="evidence" value="ECO:0007669"/>
    <property type="project" value="InterPro"/>
</dbReference>
<dbReference type="GO" id="GO:0003697">
    <property type="term" value="F:single-stranded DNA binding"/>
    <property type="evidence" value="ECO:0007669"/>
    <property type="project" value="InterPro"/>
</dbReference>
<evidence type="ECO:0000256" key="2">
    <source>
        <dbReference type="ARBA" id="ARBA00023125"/>
    </source>
</evidence>
<sequence length="999" mass="112784">MALHIRTSPTNLFSYHQNPNPKSKPLNNLSFPLHLSLTTKQLGFHTSIVNYNNSSRSYDDEDQQEVSSIAYPKPSEIPWSKELSNSVNLIGNIGAPVEIKHLSSGKVLAWTRLGVKKSASDTSWINLTFWDELAHIASQHLETGSRVYVSGRLVADTVESDEDEKPKIYYKVVVQQINFVEKSYVPVSLYERETNSTSTGNFIICRKIGKNYPDKTGASTQELWQIFFANPLEWWDNRTTKRTPKYPDFKHKDTGEALWVDANRPFTPASTACKTSWDPIVSLTLSHPTLVLLEQCQSRVHFKQILAQMIRNHLTGETFPMSRLLFFSAISHPENLDMAVLLYDHYTPKPNLYIYKTMISALSFSSTQSFIIYRSMLRSFVYPDKHTLLYILKASRFLSEGKQIHTHAIVTGLLIDGYLQNSLIKMYSEYGHMDHALEVFQNMYLRDTVSYNIMIVGYARKGFSFEALELFHEMVGAGVAPDEFTMVGLLISYGQFGELRQGKSIHAWIERRRSISGCNMILANTLLDMYVKREELKLAQRIFDAFVDRDIVSWNIMIAGYTKLGKLEVAQTIFDEMGTRDTVSWNSLMTGYAQKGNLPALVNLFEGMIAEDVRPDKVTIVTLISASAEAGALEQGRWIHGWVLKNHMSLDAFVGSALMDMYSKCGSIERALAVFNSASTRDVTVWTAMIAGFAFHGYGRSALNLFKEMLGHLSPNYVTFVAILTACSHSGMVEQGLKIFNSMREKYGMEPGIEHYGCLVDLLSRAGRLFEAEDVIKKMPMKPSGAIWGALLNVSKAHRNMEMAETALRELLKLEPEKEGGYVLLSNVYADCGRWSYSYKIREIMESRGVKKTAGWSSLVIDGNVNEFMAADKRHPSLMMYLHSMDAGFSYGTDDGTFRDAFATHGEVLEGMIDFSFLPHSLLFQAAPFPAPASAPDFNGYKGARDIIKDDTVTIHDRKGGVFAALDKSSLCPKTKRGWDAIWVPRESHMNGQFWKFKF</sequence>
<keyword evidence="2 3" id="KW-0238">DNA-binding</keyword>
<reference evidence="5 6" key="1">
    <citation type="journal article" date="2020" name="IScience">
        <title>Genome Sequencing of the Endangered Kingdonia uniflora (Circaeasteraceae, Ranunculales) Reveals Potential Mechanisms of Evolutionary Specialization.</title>
        <authorList>
            <person name="Sun Y."/>
            <person name="Deng T."/>
            <person name="Zhang A."/>
            <person name="Moore M.J."/>
            <person name="Landis J.B."/>
            <person name="Lin N."/>
            <person name="Zhang H."/>
            <person name="Zhang X."/>
            <person name="Huang J."/>
            <person name="Zhang X."/>
            <person name="Sun H."/>
            <person name="Wang H."/>
        </authorList>
    </citation>
    <scope>NUCLEOTIDE SEQUENCE [LARGE SCALE GENOMIC DNA]</scope>
    <source>
        <strain evidence="5">TB1705</strain>
        <tissue evidence="5">Leaf</tissue>
    </source>
</reference>
<dbReference type="NCBIfam" id="TIGR00756">
    <property type="entry name" value="PPR"/>
    <property type="match status" value="4"/>
</dbReference>
<dbReference type="Pfam" id="PF20431">
    <property type="entry name" value="E_motif"/>
    <property type="match status" value="1"/>
</dbReference>
<dbReference type="FunFam" id="1.25.40.10:FF:002166">
    <property type="entry name" value="Pentatricopeptide (PPR) repeat-containing protein-like"/>
    <property type="match status" value="1"/>
</dbReference>
<dbReference type="PANTHER" id="PTHR47926">
    <property type="entry name" value="PENTATRICOPEPTIDE REPEAT-CONTAINING PROTEIN"/>
    <property type="match status" value="1"/>
</dbReference>
<name>A0A7J7P277_9MAGN</name>
<dbReference type="Gene3D" id="2.40.50.140">
    <property type="entry name" value="Nucleic acid-binding proteins"/>
    <property type="match status" value="1"/>
</dbReference>
<feature type="repeat" description="PPR" evidence="4">
    <location>
        <begin position="550"/>
        <end position="580"/>
    </location>
</feature>
<protein>
    <recommendedName>
        <fullName evidence="7">Pentatricopeptide repeat-containing protein</fullName>
    </recommendedName>
</protein>
<dbReference type="EMBL" id="JACGCM010000347">
    <property type="protein sequence ID" value="KAF6173423.1"/>
    <property type="molecule type" value="Genomic_DNA"/>
</dbReference>
<dbReference type="AlphaFoldDB" id="A0A7J7P277"/>
<evidence type="ECO:0000313" key="6">
    <source>
        <dbReference type="Proteomes" id="UP000541444"/>
    </source>
</evidence>
<dbReference type="PROSITE" id="PS50935">
    <property type="entry name" value="SSB"/>
    <property type="match status" value="1"/>
</dbReference>
<dbReference type="InterPro" id="IPR011990">
    <property type="entry name" value="TPR-like_helical_dom_sf"/>
</dbReference>
<dbReference type="PANTHER" id="PTHR47926:SF492">
    <property type="entry name" value="DYW DOMAIN-CONTAINING PROTEIN"/>
    <property type="match status" value="1"/>
</dbReference>
<dbReference type="Gene3D" id="1.25.40.10">
    <property type="entry name" value="Tetratricopeptide repeat domain"/>
    <property type="match status" value="3"/>
</dbReference>
<dbReference type="InterPro" id="IPR012340">
    <property type="entry name" value="NA-bd_OB-fold"/>
</dbReference>
<dbReference type="PROSITE" id="PS51375">
    <property type="entry name" value="PPR"/>
    <property type="match status" value="4"/>
</dbReference>
<evidence type="ECO:0000313" key="5">
    <source>
        <dbReference type="EMBL" id="KAF6173423.1"/>
    </source>
</evidence>
<proteinExistence type="predicted"/>
<dbReference type="SUPFAM" id="SSF50249">
    <property type="entry name" value="Nucleic acid-binding proteins"/>
    <property type="match status" value="1"/>
</dbReference>
<dbReference type="InterPro" id="IPR002885">
    <property type="entry name" value="PPR_rpt"/>
</dbReference>
<accession>A0A7J7P277</accession>
<dbReference type="InterPro" id="IPR000424">
    <property type="entry name" value="Primosome_PriB/ssb"/>
</dbReference>
<organism evidence="5 6">
    <name type="scientific">Kingdonia uniflora</name>
    <dbReference type="NCBI Taxonomy" id="39325"/>
    <lineage>
        <taxon>Eukaryota</taxon>
        <taxon>Viridiplantae</taxon>
        <taxon>Streptophyta</taxon>
        <taxon>Embryophyta</taxon>
        <taxon>Tracheophyta</taxon>
        <taxon>Spermatophyta</taxon>
        <taxon>Magnoliopsida</taxon>
        <taxon>Ranunculales</taxon>
        <taxon>Circaeasteraceae</taxon>
        <taxon>Kingdonia</taxon>
    </lineage>
</organism>
<keyword evidence="1" id="KW-0677">Repeat</keyword>
<feature type="repeat" description="PPR" evidence="4">
    <location>
        <begin position="716"/>
        <end position="746"/>
    </location>
</feature>
<evidence type="ECO:0000256" key="1">
    <source>
        <dbReference type="ARBA" id="ARBA00022737"/>
    </source>
</evidence>
<dbReference type="FunFam" id="1.25.40.10:FF:000073">
    <property type="entry name" value="Pentatricopeptide repeat-containing protein chloroplastic"/>
    <property type="match status" value="1"/>
</dbReference>
<dbReference type="Pfam" id="PF13041">
    <property type="entry name" value="PPR_2"/>
    <property type="match status" value="2"/>
</dbReference>
<feature type="repeat" description="PPR" evidence="4">
    <location>
        <begin position="581"/>
        <end position="615"/>
    </location>
</feature>
<dbReference type="CDD" id="cd04496">
    <property type="entry name" value="SSB_OBF"/>
    <property type="match status" value="1"/>
</dbReference>
<dbReference type="Proteomes" id="UP000541444">
    <property type="component" value="Unassembled WGS sequence"/>
</dbReference>
<gene>
    <name evidence="5" type="ORF">GIB67_027118</name>
</gene>
<dbReference type="Pfam" id="PF01535">
    <property type="entry name" value="PPR"/>
    <property type="match status" value="6"/>
</dbReference>
<dbReference type="Pfam" id="PF00436">
    <property type="entry name" value="SSB"/>
    <property type="match status" value="1"/>
</dbReference>
<dbReference type="OrthoDB" id="1909720at2759"/>
<comment type="caution">
    <text evidence="5">The sequence shown here is derived from an EMBL/GenBank/DDBJ whole genome shotgun (WGS) entry which is preliminary data.</text>
</comment>
<dbReference type="GO" id="GO:0003723">
    <property type="term" value="F:RNA binding"/>
    <property type="evidence" value="ECO:0007669"/>
    <property type="project" value="InterPro"/>
</dbReference>
<evidence type="ECO:0000256" key="3">
    <source>
        <dbReference type="PROSITE-ProRule" id="PRU00252"/>
    </source>
</evidence>
<evidence type="ECO:0000256" key="4">
    <source>
        <dbReference type="PROSITE-ProRule" id="PRU00708"/>
    </source>
</evidence>
<keyword evidence="6" id="KW-1185">Reference proteome</keyword>
<evidence type="ECO:0008006" key="7">
    <source>
        <dbReference type="Google" id="ProtNLM"/>
    </source>
</evidence>
<dbReference type="InterPro" id="IPR046960">
    <property type="entry name" value="PPR_At4g14850-like_plant"/>
</dbReference>
<feature type="repeat" description="PPR" evidence="4">
    <location>
        <begin position="447"/>
        <end position="481"/>
    </location>
</feature>